<dbReference type="AlphaFoldDB" id="A0A6P2BL33"/>
<keyword evidence="2" id="KW-1185">Reference proteome</keyword>
<sequence length="84" mass="9145">MAELDIDPAALAWDRSGDAAGSIEVAFPVSQRWNRGDWVLLRVAGDPVGRILVFDRNEWDCFIDGARKGEFNDAAVGEPGGPRC</sequence>
<gene>
    <name evidence="1" type="ORF">EAS64_41725</name>
</gene>
<reference evidence="1 2" key="1">
    <citation type="submission" date="2018-11" db="EMBL/GenBank/DDBJ databases">
        <title>Trebonia kvetii gen.nov., sp.nov., a novel acidophilic actinobacterium, and proposal of the new actinobacterial family Treboniaceae fam. nov.</title>
        <authorList>
            <person name="Rapoport D."/>
            <person name="Sagova-Mareckova M."/>
            <person name="Sedlacek I."/>
            <person name="Provaznik J."/>
            <person name="Kralova S."/>
            <person name="Pavlinic D."/>
            <person name="Benes V."/>
            <person name="Kopecky J."/>
        </authorList>
    </citation>
    <scope>NUCLEOTIDE SEQUENCE [LARGE SCALE GENOMIC DNA]</scope>
    <source>
        <strain evidence="1 2">15Tr583</strain>
    </source>
</reference>
<dbReference type="EMBL" id="RPFW01000013">
    <property type="protein sequence ID" value="TVY99132.1"/>
    <property type="molecule type" value="Genomic_DNA"/>
</dbReference>
<accession>A0A6P2BL33</accession>
<protein>
    <submittedName>
        <fullName evidence="1">DUF397 domain-containing protein</fullName>
    </submittedName>
</protein>
<evidence type="ECO:0000313" key="2">
    <source>
        <dbReference type="Proteomes" id="UP000460272"/>
    </source>
</evidence>
<comment type="caution">
    <text evidence="1">The sequence shown here is derived from an EMBL/GenBank/DDBJ whole genome shotgun (WGS) entry which is preliminary data.</text>
</comment>
<dbReference type="OrthoDB" id="3296416at2"/>
<proteinExistence type="predicted"/>
<dbReference type="Proteomes" id="UP000460272">
    <property type="component" value="Unassembled WGS sequence"/>
</dbReference>
<evidence type="ECO:0000313" key="1">
    <source>
        <dbReference type="EMBL" id="TVY99132.1"/>
    </source>
</evidence>
<organism evidence="1 2">
    <name type="scientific">Trebonia kvetii</name>
    <dbReference type="NCBI Taxonomy" id="2480626"/>
    <lineage>
        <taxon>Bacteria</taxon>
        <taxon>Bacillati</taxon>
        <taxon>Actinomycetota</taxon>
        <taxon>Actinomycetes</taxon>
        <taxon>Streptosporangiales</taxon>
        <taxon>Treboniaceae</taxon>
        <taxon>Trebonia</taxon>
    </lineage>
</organism>
<name>A0A6P2BL33_9ACTN</name>